<dbReference type="SMART" id="SM00225">
    <property type="entry name" value="BTB"/>
    <property type="match status" value="1"/>
</dbReference>
<dbReference type="InterPro" id="IPR000210">
    <property type="entry name" value="BTB/POZ_dom"/>
</dbReference>
<name>A0A388LZ75_CHABU</name>
<dbReference type="PANTHER" id="PTHR23312:SF8">
    <property type="entry name" value="ARMADILLO REPEAT-CONTAINING PROTEIN 5"/>
    <property type="match status" value="1"/>
</dbReference>
<dbReference type="EMBL" id="BFEA01000624">
    <property type="protein sequence ID" value="GBG87630.1"/>
    <property type="molecule type" value="Genomic_DNA"/>
</dbReference>
<evidence type="ECO:0000256" key="2">
    <source>
        <dbReference type="SAM" id="MobiDB-lite"/>
    </source>
</evidence>
<dbReference type="OrthoDB" id="6359816at2759"/>
<dbReference type="SUPFAM" id="SSF54695">
    <property type="entry name" value="POZ domain"/>
    <property type="match status" value="1"/>
</dbReference>
<gene>
    <name evidence="4" type="ORF">CBR_g45782</name>
</gene>
<dbReference type="Pfam" id="PF00651">
    <property type="entry name" value="BTB"/>
    <property type="match status" value="1"/>
</dbReference>
<feature type="domain" description="BTB" evidence="3">
    <location>
        <begin position="39"/>
        <end position="99"/>
    </location>
</feature>
<dbReference type="PROSITE" id="PS50097">
    <property type="entry name" value="BTB"/>
    <property type="match status" value="1"/>
</dbReference>
<dbReference type="Gramene" id="GBG87630">
    <property type="protein sequence ID" value="GBG87630"/>
    <property type="gene ID" value="CBR_g45782"/>
</dbReference>
<dbReference type="GO" id="GO:0009653">
    <property type="term" value="P:anatomical structure morphogenesis"/>
    <property type="evidence" value="ECO:0007669"/>
    <property type="project" value="TreeGrafter"/>
</dbReference>
<keyword evidence="5" id="KW-1185">Reference proteome</keyword>
<dbReference type="GO" id="GO:0005829">
    <property type="term" value="C:cytosol"/>
    <property type="evidence" value="ECO:0007669"/>
    <property type="project" value="TreeGrafter"/>
</dbReference>
<dbReference type="PANTHER" id="PTHR23312">
    <property type="entry name" value="ARMC5 ARMADILLO REPEAT-CONTAINING -RELATED"/>
    <property type="match status" value="1"/>
</dbReference>
<dbReference type="InterPro" id="IPR011333">
    <property type="entry name" value="SKP1/BTB/POZ_sf"/>
</dbReference>
<dbReference type="Gene3D" id="3.30.710.10">
    <property type="entry name" value="Potassium Channel Kv1.1, Chain A"/>
    <property type="match status" value="1"/>
</dbReference>
<evidence type="ECO:0000256" key="1">
    <source>
        <dbReference type="ARBA" id="ARBA00004906"/>
    </source>
</evidence>
<evidence type="ECO:0000259" key="3">
    <source>
        <dbReference type="PROSITE" id="PS50097"/>
    </source>
</evidence>
<dbReference type="AlphaFoldDB" id="A0A388LZ75"/>
<evidence type="ECO:0000313" key="5">
    <source>
        <dbReference type="Proteomes" id="UP000265515"/>
    </source>
</evidence>
<protein>
    <recommendedName>
        <fullName evidence="3">BTB domain-containing protein</fullName>
    </recommendedName>
</protein>
<feature type="region of interest" description="Disordered" evidence="2">
    <location>
        <begin position="242"/>
        <end position="261"/>
    </location>
</feature>
<dbReference type="Proteomes" id="UP000265515">
    <property type="component" value="Unassembled WGS sequence"/>
</dbReference>
<accession>A0A388LZ75</accession>
<dbReference type="STRING" id="69332.A0A388LZ75"/>
<dbReference type="CDD" id="cd18186">
    <property type="entry name" value="BTB_POZ_ZBTB_KLHL-like"/>
    <property type="match status" value="1"/>
</dbReference>
<evidence type="ECO:0000313" key="4">
    <source>
        <dbReference type="EMBL" id="GBG87630.1"/>
    </source>
</evidence>
<organism evidence="4 5">
    <name type="scientific">Chara braunii</name>
    <name type="common">Braun's stonewort</name>
    <dbReference type="NCBI Taxonomy" id="69332"/>
    <lineage>
        <taxon>Eukaryota</taxon>
        <taxon>Viridiplantae</taxon>
        <taxon>Streptophyta</taxon>
        <taxon>Charophyceae</taxon>
        <taxon>Charales</taxon>
        <taxon>Characeae</taxon>
        <taxon>Chara</taxon>
    </lineage>
</organism>
<comment type="caution">
    <text evidence="4">The sequence shown here is derived from an EMBL/GenBank/DDBJ whole genome shotgun (WGS) entry which is preliminary data.</text>
</comment>
<proteinExistence type="predicted"/>
<comment type="pathway">
    <text evidence="1">Protein modification; protein ubiquitination.</text>
</comment>
<reference evidence="4 5" key="1">
    <citation type="journal article" date="2018" name="Cell">
        <title>The Chara Genome: Secondary Complexity and Implications for Plant Terrestrialization.</title>
        <authorList>
            <person name="Nishiyama T."/>
            <person name="Sakayama H."/>
            <person name="Vries J.D."/>
            <person name="Buschmann H."/>
            <person name="Saint-Marcoux D."/>
            <person name="Ullrich K.K."/>
            <person name="Haas F.B."/>
            <person name="Vanderstraeten L."/>
            <person name="Becker D."/>
            <person name="Lang D."/>
            <person name="Vosolsobe S."/>
            <person name="Rombauts S."/>
            <person name="Wilhelmsson P.K.I."/>
            <person name="Janitza P."/>
            <person name="Kern R."/>
            <person name="Heyl A."/>
            <person name="Rumpler F."/>
            <person name="Villalobos L.I.A.C."/>
            <person name="Clay J.M."/>
            <person name="Skokan R."/>
            <person name="Toyoda A."/>
            <person name="Suzuki Y."/>
            <person name="Kagoshima H."/>
            <person name="Schijlen E."/>
            <person name="Tajeshwar N."/>
            <person name="Catarino B."/>
            <person name="Hetherington A.J."/>
            <person name="Saltykova A."/>
            <person name="Bonnot C."/>
            <person name="Breuninger H."/>
            <person name="Symeonidi A."/>
            <person name="Radhakrishnan G.V."/>
            <person name="Van Nieuwerburgh F."/>
            <person name="Deforce D."/>
            <person name="Chang C."/>
            <person name="Karol K.G."/>
            <person name="Hedrich R."/>
            <person name="Ulvskov P."/>
            <person name="Glockner G."/>
            <person name="Delwiche C.F."/>
            <person name="Petrasek J."/>
            <person name="Van de Peer Y."/>
            <person name="Friml J."/>
            <person name="Beilby M."/>
            <person name="Dolan L."/>
            <person name="Kohara Y."/>
            <person name="Sugano S."/>
            <person name="Fujiyama A."/>
            <person name="Delaux P.-M."/>
            <person name="Quint M."/>
            <person name="TheiBen G."/>
            <person name="Hagemann M."/>
            <person name="Harholt J."/>
            <person name="Dunand C."/>
            <person name="Zachgo S."/>
            <person name="Langdale J."/>
            <person name="Maumus F."/>
            <person name="Straeten D.V.D."/>
            <person name="Gould S.B."/>
            <person name="Rensing S.A."/>
        </authorList>
    </citation>
    <scope>NUCLEOTIDE SEQUENCE [LARGE SCALE GENOMIC DNA]</scope>
    <source>
        <strain evidence="4 5">S276</strain>
    </source>
</reference>
<sequence>MDDDLPLASVNRREAKLDAAQGKAVLLAVRKILSRPRLLDVTFVCEEDQEVPANRTLLASRSKYFAKLLYRDMKESSMERIPLPTVKAGSLQVVISFLHGCPFWWEPDRCADGLVDMYVLAKQYQVNSLCRRILLSVSTRRYRDGREVGDLLKAALSRQADKISSNVVRVIYADMVFDSKFFLGWTKDAITSVLSSAWFQPYVTEALIAKAVLLAAPGVPARITVDAEQDTEVCALGPSPATCDSGAKKAEDPPTSTKSAMPPGLRASGVKIFDAEPLCSLSWEDVKEIFEQHIDLPFIEPSFVVTWIEPLQILQPKILTALYSAVHLLFSWNATGRIIQNALAYHNSPNTYCAWCGAG</sequence>